<sequence length="136" mass="15113">MYGTINELCAQLLQNWRADERLTLIVWSEAAVRDYAEGYNLTGTEAADVVRQINDLDAVHEYGVSMTTIQALVSSLREEVRAQREVTVPAEVLSRVVTLAGEFLRRTGTESGEGAAARLYPDMPEAVQQIRKALED</sequence>
<dbReference type="AlphaFoldDB" id="A0A0A3YNE5"/>
<comment type="caution">
    <text evidence="1">The sequence shown here is derived from an EMBL/GenBank/DDBJ whole genome shotgun (WGS) entry which is preliminary data.</text>
</comment>
<dbReference type="Proteomes" id="UP000030351">
    <property type="component" value="Unassembled WGS sequence"/>
</dbReference>
<protein>
    <recommendedName>
        <fullName evidence="3">DUF1380 domain-containing protein</fullName>
    </recommendedName>
</protein>
<dbReference type="Pfam" id="PF07128">
    <property type="entry name" value="DUF1380"/>
    <property type="match status" value="1"/>
</dbReference>
<reference evidence="1 2" key="1">
    <citation type="submission" date="2014-10" db="EMBL/GenBank/DDBJ databases">
        <title>Genome sequence of Erwinia typographi M043b.</title>
        <authorList>
            <person name="Chan K.-G."/>
            <person name="Tan W.-S."/>
        </authorList>
    </citation>
    <scope>NUCLEOTIDE SEQUENCE [LARGE SCALE GENOMIC DNA]</scope>
    <source>
        <strain evidence="1 2">M043b</strain>
    </source>
</reference>
<evidence type="ECO:0000313" key="1">
    <source>
        <dbReference type="EMBL" id="KGT86866.1"/>
    </source>
</evidence>
<dbReference type="RefSeq" id="WP_034898864.1">
    <property type="nucleotide sequence ID" value="NZ_JRUQ01000086.1"/>
</dbReference>
<organism evidence="1 2">
    <name type="scientific">Erwinia typographi</name>
    <dbReference type="NCBI Taxonomy" id="371042"/>
    <lineage>
        <taxon>Bacteria</taxon>
        <taxon>Pseudomonadati</taxon>
        <taxon>Pseudomonadota</taxon>
        <taxon>Gammaproteobacteria</taxon>
        <taxon>Enterobacterales</taxon>
        <taxon>Erwiniaceae</taxon>
        <taxon>Erwinia</taxon>
    </lineage>
</organism>
<dbReference type="OrthoDB" id="6547742at2"/>
<dbReference type="eggNOG" id="ENOG50344T5">
    <property type="taxonomic scope" value="Bacteria"/>
</dbReference>
<dbReference type="EMBL" id="JRUQ01000086">
    <property type="protein sequence ID" value="KGT86866.1"/>
    <property type="molecule type" value="Genomic_DNA"/>
</dbReference>
<name>A0A0A3YNE5_9GAMM</name>
<keyword evidence="2" id="KW-1185">Reference proteome</keyword>
<evidence type="ECO:0000313" key="2">
    <source>
        <dbReference type="Proteomes" id="UP000030351"/>
    </source>
</evidence>
<proteinExistence type="predicted"/>
<dbReference type="InterPro" id="IPR009811">
    <property type="entry name" value="DUF1380"/>
</dbReference>
<evidence type="ECO:0008006" key="3">
    <source>
        <dbReference type="Google" id="ProtNLM"/>
    </source>
</evidence>
<gene>
    <name evidence="1" type="ORF">NG99_24500</name>
</gene>
<accession>A0A0A3YNE5</accession>